<dbReference type="KEGG" id="bdw:94336728"/>
<gene>
    <name evidence="2" type="ORF">BdWA1_002430</name>
    <name evidence="1" type="ORF">BdWA1_004044</name>
</gene>
<dbReference type="RefSeq" id="XP_067802677.1">
    <property type="nucleotide sequence ID" value="XM_067947455.1"/>
</dbReference>
<reference evidence="1" key="1">
    <citation type="journal article" date="2023" name="Nat. Microbiol.">
        <title>Babesia duncani multi-omics identifies virulence factors and drug targets.</title>
        <authorList>
            <person name="Singh P."/>
            <person name="Lonardi S."/>
            <person name="Liang Q."/>
            <person name="Vydyam P."/>
            <person name="Khabirova E."/>
            <person name="Fang T."/>
            <person name="Gihaz S."/>
            <person name="Thekkiniath J."/>
            <person name="Munshi M."/>
            <person name="Abel S."/>
            <person name="Ciampossin L."/>
            <person name="Batugedara G."/>
            <person name="Gupta M."/>
            <person name="Lu X.M."/>
            <person name="Lenz T."/>
            <person name="Chakravarty S."/>
            <person name="Cornillot E."/>
            <person name="Hu Y."/>
            <person name="Ma W."/>
            <person name="Gonzalez L.M."/>
            <person name="Sanchez S."/>
            <person name="Estrada K."/>
            <person name="Sanchez-Flores A."/>
            <person name="Montero E."/>
            <person name="Harb O.S."/>
            <person name="Le Roch K.G."/>
            <person name="Mamoun C.B."/>
        </authorList>
    </citation>
    <scope>NUCLEOTIDE SEQUENCE</scope>
    <source>
        <strain evidence="1">WA1</strain>
    </source>
</reference>
<dbReference type="EMBL" id="JALLKP010000108">
    <property type="protein sequence ID" value="KAK2194484.1"/>
    <property type="molecule type" value="Genomic_DNA"/>
</dbReference>
<organism evidence="1 3">
    <name type="scientific">Babesia duncani</name>
    <dbReference type="NCBI Taxonomy" id="323732"/>
    <lineage>
        <taxon>Eukaryota</taxon>
        <taxon>Sar</taxon>
        <taxon>Alveolata</taxon>
        <taxon>Apicomplexa</taxon>
        <taxon>Aconoidasida</taxon>
        <taxon>Piroplasmida</taxon>
        <taxon>Babesiidae</taxon>
        <taxon>Babesia</taxon>
    </lineage>
</organism>
<dbReference type="EMBL" id="JALLKP010000003">
    <property type="protein sequence ID" value="KAK2195834.1"/>
    <property type="molecule type" value="Genomic_DNA"/>
</dbReference>
<protein>
    <submittedName>
        <fullName evidence="1">Uncharacterized protein</fullName>
    </submittedName>
</protein>
<sequence>MFNNTPRNSWWQSITLQLLCLNQGPARNEVYGEPSIEEEAEDLEHIFAGGQEERKGVNIHIDGDVDQLPKVSVRYNK</sequence>
<name>A0AAD9UM35_9APIC</name>
<evidence type="ECO:0000313" key="3">
    <source>
        <dbReference type="Proteomes" id="UP001214638"/>
    </source>
</evidence>
<comment type="caution">
    <text evidence="1">The sequence shown here is derived from an EMBL/GenBank/DDBJ whole genome shotgun (WGS) entry which is preliminary data.</text>
</comment>
<dbReference type="GeneID" id="94336728"/>
<evidence type="ECO:0000313" key="2">
    <source>
        <dbReference type="EMBL" id="KAK2195834.1"/>
    </source>
</evidence>
<evidence type="ECO:0000313" key="1">
    <source>
        <dbReference type="EMBL" id="KAK2194484.1"/>
    </source>
</evidence>
<dbReference type="Proteomes" id="UP001214638">
    <property type="component" value="Unassembled WGS sequence"/>
</dbReference>
<accession>A0AAD9UM35</accession>
<dbReference type="AlphaFoldDB" id="A0AAD9UM35"/>
<keyword evidence="3" id="KW-1185">Reference proteome</keyword>
<proteinExistence type="predicted"/>